<evidence type="ECO:0000256" key="1">
    <source>
        <dbReference type="SAM" id="Coils"/>
    </source>
</evidence>
<feature type="coiled-coil region" evidence="1">
    <location>
        <begin position="91"/>
        <end position="118"/>
    </location>
</feature>
<evidence type="ECO:0000256" key="2">
    <source>
        <dbReference type="SAM" id="MobiDB-lite"/>
    </source>
</evidence>
<comment type="caution">
    <text evidence="3">The sequence shown here is derived from an EMBL/GenBank/DDBJ whole genome shotgun (WGS) entry which is preliminary data.</text>
</comment>
<feature type="region of interest" description="Disordered" evidence="2">
    <location>
        <begin position="1"/>
        <end position="29"/>
    </location>
</feature>
<sequence>MNRRLEEGRISENSEKTRQQEDQQKEDDWNKLAFRQTAAHNDSGLMNEELEECSSHTHCPAPSCGGEDTPNSAGFSDADPTTLLVWAKQERDNMLHRRDAVEAELRCAQTEMSRLREQIEISVQATGQPRPIFPSPIRTDPTVLNTSSPFLANWQVYMLSPHSPLTPLFNLLCLCGLLVESSNIQLFKSQEAFPVRRFNSYLASFSDQPSLALSTHIPLLICVTSPNAASSYIASASWQSQLDFCL</sequence>
<protein>
    <submittedName>
        <fullName evidence="3">Uncharacterized protein</fullName>
    </submittedName>
</protein>
<evidence type="ECO:0000313" key="4">
    <source>
        <dbReference type="Proteomes" id="UP000784294"/>
    </source>
</evidence>
<name>A0A448XBC6_9PLAT</name>
<dbReference type="EMBL" id="CAAALY010244701">
    <property type="protein sequence ID" value="VEL32809.1"/>
    <property type="molecule type" value="Genomic_DNA"/>
</dbReference>
<gene>
    <name evidence="3" type="ORF">PXEA_LOCUS26249</name>
</gene>
<keyword evidence="4" id="KW-1185">Reference proteome</keyword>
<dbReference type="Proteomes" id="UP000784294">
    <property type="component" value="Unassembled WGS sequence"/>
</dbReference>
<keyword evidence="1" id="KW-0175">Coiled coil</keyword>
<proteinExistence type="predicted"/>
<feature type="region of interest" description="Disordered" evidence="2">
    <location>
        <begin position="55"/>
        <end position="74"/>
    </location>
</feature>
<organism evidence="3 4">
    <name type="scientific">Protopolystoma xenopodis</name>
    <dbReference type="NCBI Taxonomy" id="117903"/>
    <lineage>
        <taxon>Eukaryota</taxon>
        <taxon>Metazoa</taxon>
        <taxon>Spiralia</taxon>
        <taxon>Lophotrochozoa</taxon>
        <taxon>Platyhelminthes</taxon>
        <taxon>Monogenea</taxon>
        <taxon>Polyopisthocotylea</taxon>
        <taxon>Polystomatidea</taxon>
        <taxon>Polystomatidae</taxon>
        <taxon>Protopolystoma</taxon>
    </lineage>
</organism>
<accession>A0A448XBC6</accession>
<evidence type="ECO:0000313" key="3">
    <source>
        <dbReference type="EMBL" id="VEL32809.1"/>
    </source>
</evidence>
<reference evidence="3" key="1">
    <citation type="submission" date="2018-11" db="EMBL/GenBank/DDBJ databases">
        <authorList>
            <consortium name="Pathogen Informatics"/>
        </authorList>
    </citation>
    <scope>NUCLEOTIDE SEQUENCE</scope>
</reference>
<dbReference type="AlphaFoldDB" id="A0A448XBC6"/>